<dbReference type="OrthoDB" id="8767993at2"/>
<protein>
    <submittedName>
        <fullName evidence="2">Acetyltransferase (GNAT) family protein</fullName>
    </submittedName>
</protein>
<dbReference type="SUPFAM" id="SSF55729">
    <property type="entry name" value="Acyl-CoA N-acyltransferases (Nat)"/>
    <property type="match status" value="1"/>
</dbReference>
<dbReference type="Proteomes" id="UP000295382">
    <property type="component" value="Unassembled WGS sequence"/>
</dbReference>
<dbReference type="AlphaFoldDB" id="A0A4R3HT69"/>
<comment type="caution">
    <text evidence="2">The sequence shown here is derived from an EMBL/GenBank/DDBJ whole genome shotgun (WGS) entry which is preliminary data.</text>
</comment>
<feature type="domain" description="BioF2-like acetyltransferase" evidence="1">
    <location>
        <begin position="161"/>
        <end position="300"/>
    </location>
</feature>
<evidence type="ECO:0000313" key="3">
    <source>
        <dbReference type="Proteomes" id="UP000295382"/>
    </source>
</evidence>
<proteinExistence type="predicted"/>
<organism evidence="2 3">
    <name type="scientific">Paucimonas lemoignei</name>
    <name type="common">Pseudomonas lemoignei</name>
    <dbReference type="NCBI Taxonomy" id="29443"/>
    <lineage>
        <taxon>Bacteria</taxon>
        <taxon>Pseudomonadati</taxon>
        <taxon>Pseudomonadota</taxon>
        <taxon>Betaproteobacteria</taxon>
        <taxon>Burkholderiales</taxon>
        <taxon>Burkholderiaceae</taxon>
        <taxon>Paucimonas</taxon>
    </lineage>
</organism>
<dbReference type="Gene3D" id="3.40.630.30">
    <property type="match status" value="1"/>
</dbReference>
<reference evidence="2 3" key="1">
    <citation type="submission" date="2019-03" db="EMBL/GenBank/DDBJ databases">
        <title>Genomic Encyclopedia of Type Strains, Phase IV (KMG-IV): sequencing the most valuable type-strain genomes for metagenomic binning, comparative biology and taxonomic classification.</title>
        <authorList>
            <person name="Goeker M."/>
        </authorList>
    </citation>
    <scope>NUCLEOTIDE SEQUENCE [LARGE SCALE GENOMIC DNA]</scope>
    <source>
        <strain evidence="2 3">DSM 7445</strain>
    </source>
</reference>
<sequence>MRDVPLVQVKTVRSTEFLAEKKSDAIYLNDIPQFVEGELQRLYGHIYSSLPYVLAFESSDNISTYVARQDEKPSAILLFRLSGRRIDVLNHTMQIDPAELRRFASCMFKRFPSVEIIRLNAVHTDLADFPYPVLRGHAMEDIVIDLPDTVNDYTARLGKATRHNLKRYQAKLKKNFFYVSYQSYEKNDIEEQIIYDLIRLSEARVTAKNINFGINGEQARRMVELAKSCGVVDVIWVDGQLCAGSISFRIGTNQKAEVIAHDEKYNDYSPGMLCYYHAICQGIHHGVKKYHMGGGRLDYKVWLSGVQQNMEQVEIYRSYAGMALNCDCVAETAFKAGVLRLKTWLRRHENSLPVRLLLRSRHAMRR</sequence>
<dbReference type="GO" id="GO:0016740">
    <property type="term" value="F:transferase activity"/>
    <property type="evidence" value="ECO:0007669"/>
    <property type="project" value="UniProtKB-KW"/>
</dbReference>
<dbReference type="InterPro" id="IPR038740">
    <property type="entry name" value="BioF2-like_GNAT_dom"/>
</dbReference>
<dbReference type="EMBL" id="SLZQ01000007">
    <property type="protein sequence ID" value="TCS36347.1"/>
    <property type="molecule type" value="Genomic_DNA"/>
</dbReference>
<dbReference type="Pfam" id="PF13480">
    <property type="entry name" value="Acetyltransf_6"/>
    <property type="match status" value="1"/>
</dbReference>
<evidence type="ECO:0000259" key="1">
    <source>
        <dbReference type="Pfam" id="PF13480"/>
    </source>
</evidence>
<keyword evidence="3" id="KW-1185">Reference proteome</keyword>
<gene>
    <name evidence="2" type="ORF">EDC30_107164</name>
</gene>
<keyword evidence="2" id="KW-0808">Transferase</keyword>
<dbReference type="RefSeq" id="WP_132259170.1">
    <property type="nucleotide sequence ID" value="NZ_SLZQ01000007.1"/>
</dbReference>
<accession>A0A4R3HT69</accession>
<name>A0A4R3HT69_PAULE</name>
<evidence type="ECO:0000313" key="2">
    <source>
        <dbReference type="EMBL" id="TCS36347.1"/>
    </source>
</evidence>
<dbReference type="InterPro" id="IPR016181">
    <property type="entry name" value="Acyl_CoA_acyltransferase"/>
</dbReference>